<evidence type="ECO:0000256" key="27">
    <source>
        <dbReference type="SAM" id="SignalP"/>
    </source>
</evidence>
<evidence type="ECO:0000256" key="18">
    <source>
        <dbReference type="ARBA" id="ARBA00023257"/>
    </source>
</evidence>
<evidence type="ECO:0000256" key="2">
    <source>
        <dbReference type="ARBA" id="ARBA00004239"/>
    </source>
</evidence>
<evidence type="ECO:0000256" key="17">
    <source>
        <dbReference type="ARBA" id="ARBA00023242"/>
    </source>
</evidence>
<dbReference type="InterPro" id="IPR013783">
    <property type="entry name" value="Ig-like_fold"/>
</dbReference>
<protein>
    <recommendedName>
        <fullName evidence="21">Dystroglycan 1</fullName>
    </recommendedName>
    <alternativeName>
        <fullName evidence="23">Dystroglycan</fullName>
    </alternativeName>
    <alternativeName>
        <fullName evidence="22">Dystrophin-associated glycoprotein 1</fullName>
    </alternativeName>
</protein>
<evidence type="ECO:0000256" key="9">
    <source>
        <dbReference type="ARBA" id="ARBA00022553"/>
    </source>
</evidence>
<evidence type="ECO:0000256" key="7">
    <source>
        <dbReference type="ARBA" id="ARBA00022490"/>
    </source>
</evidence>
<dbReference type="GO" id="GO:0045211">
    <property type="term" value="C:postsynaptic membrane"/>
    <property type="evidence" value="ECO:0007669"/>
    <property type="project" value="UniProtKB-SubCell"/>
</dbReference>
<evidence type="ECO:0000256" key="8">
    <source>
        <dbReference type="ARBA" id="ARBA00022525"/>
    </source>
</evidence>
<evidence type="ECO:0000256" key="25">
    <source>
        <dbReference type="SAM" id="MobiDB-lite"/>
    </source>
</evidence>
<keyword evidence="12 26" id="KW-1133">Transmembrane helix</keyword>
<reference evidence="29" key="2">
    <citation type="submission" date="2012-12" db="EMBL/GenBank/DDBJ databases">
        <authorList>
            <person name="Gao Y.W."/>
            <person name="Fan S.T."/>
            <person name="Sun H.T."/>
            <person name="Wang Z."/>
            <person name="Gao X.L."/>
            <person name="Li Y.G."/>
            <person name="Wang T.C."/>
            <person name="Zhang K."/>
            <person name="Xu W.W."/>
            <person name="Yu Z.J."/>
            <person name="Xia X.Z."/>
        </authorList>
    </citation>
    <scope>NUCLEOTIDE SEQUENCE</scope>
    <source>
        <strain evidence="29">FR3</strain>
    </source>
</reference>
<dbReference type="InterPro" id="IPR006644">
    <property type="entry name" value="Cadg"/>
</dbReference>
<dbReference type="GO" id="GO:0016011">
    <property type="term" value="C:dystroglycan complex"/>
    <property type="evidence" value="ECO:0007669"/>
    <property type="project" value="TreeGrafter"/>
</dbReference>
<feature type="region of interest" description="Disordered" evidence="25">
    <location>
        <begin position="601"/>
        <end position="638"/>
    </location>
</feature>
<feature type="compositionally biased region" description="Polar residues" evidence="25">
    <location>
        <begin position="259"/>
        <end position="272"/>
    </location>
</feature>
<evidence type="ECO:0000256" key="1">
    <source>
        <dbReference type="ARBA" id="ARBA00004135"/>
    </source>
</evidence>
<dbReference type="GO" id="GO:0042383">
    <property type="term" value="C:sarcolemma"/>
    <property type="evidence" value="ECO:0007669"/>
    <property type="project" value="UniProtKB-SubCell"/>
</dbReference>
<feature type="domain" description="Peptidase S72" evidence="28">
    <location>
        <begin position="380"/>
        <end position="495"/>
    </location>
</feature>
<comment type="function">
    <text evidence="20">Transmembrane protein that plays important roles in connecting the extracellular matrix to the cytoskeleton. Acts as a cell adhesion receptor in both muscle and non-muscle tissues. Receptor for both DMD and UTRN and, through these interactions, scaffolds axin to the cytoskeleton. Also functions in cell adhesion-mediated signaling and implicated in cell polarity.</text>
</comment>
<evidence type="ECO:0000256" key="21">
    <source>
        <dbReference type="ARBA" id="ARBA00026224"/>
    </source>
</evidence>
<keyword evidence="14" id="KW-1015">Disulfide bond</keyword>
<dbReference type="GO" id="GO:0021675">
    <property type="term" value="P:nerve development"/>
    <property type="evidence" value="ECO:0007669"/>
    <property type="project" value="TreeGrafter"/>
</dbReference>
<dbReference type="GO" id="GO:0009925">
    <property type="term" value="C:basal plasma membrane"/>
    <property type="evidence" value="ECO:0007669"/>
    <property type="project" value="EnsemblMetazoa"/>
</dbReference>
<dbReference type="SUPFAM" id="SSF49313">
    <property type="entry name" value="Cadherin-like"/>
    <property type="match status" value="2"/>
</dbReference>
<evidence type="ECO:0000256" key="11">
    <source>
        <dbReference type="ARBA" id="ARBA00022729"/>
    </source>
</evidence>
<dbReference type="PANTHER" id="PTHR21559:SF21">
    <property type="entry name" value="DYSTROGLYCAN 1"/>
    <property type="match status" value="1"/>
</dbReference>
<dbReference type="Gene3D" id="3.30.70.1040">
    <property type="entry name" value="Dystroglycan, domain 2"/>
    <property type="match status" value="1"/>
</dbReference>
<evidence type="ECO:0000256" key="16">
    <source>
        <dbReference type="ARBA" id="ARBA00023212"/>
    </source>
</evidence>
<dbReference type="PROSITE" id="PS51699">
    <property type="entry name" value="SEA_DG"/>
    <property type="match status" value="1"/>
</dbReference>
<accession>A0A0H5S3V8</accession>
<dbReference type="Pfam" id="PF05454">
    <property type="entry name" value="DAG1"/>
    <property type="match status" value="1"/>
</dbReference>
<dbReference type="WormBase" id="Bm5877">
    <property type="protein sequence ID" value="BM47032"/>
    <property type="gene ID" value="WBGene00226138"/>
</dbReference>
<dbReference type="PANTHER" id="PTHR21559">
    <property type="entry name" value="DYSTROGLYCAN-RELATED"/>
    <property type="match status" value="1"/>
</dbReference>
<dbReference type="EMBL" id="LN856865">
    <property type="protein sequence ID" value="CRZ23395.1"/>
    <property type="molecule type" value="Genomic_DNA"/>
</dbReference>
<evidence type="ECO:0000256" key="14">
    <source>
        <dbReference type="ARBA" id="ARBA00023157"/>
    </source>
</evidence>
<dbReference type="GO" id="GO:0005856">
    <property type="term" value="C:cytoskeleton"/>
    <property type="evidence" value="ECO:0007669"/>
    <property type="project" value="UniProtKB-SubCell"/>
</dbReference>
<keyword evidence="26" id="KW-0472">Membrane</keyword>
<evidence type="ECO:0000256" key="15">
    <source>
        <dbReference type="ARBA" id="ARBA00023180"/>
    </source>
</evidence>
<dbReference type="GO" id="GO:0035262">
    <property type="term" value="P:gonad morphogenesis"/>
    <property type="evidence" value="ECO:0007669"/>
    <property type="project" value="EnsemblMetazoa"/>
</dbReference>
<comment type="function">
    <text evidence="19">The dystroglycan complex is involved in a number of processes including laminin and basement membrane assembly, sarcolemmal stability, cell survival, peripheral nerve myelination, nodal structure, cell migration, and epithelial polarization.</text>
</comment>
<keyword evidence="10 26" id="KW-0812">Transmembrane</keyword>
<evidence type="ECO:0000256" key="12">
    <source>
        <dbReference type="ARBA" id="ARBA00022989"/>
    </source>
</evidence>
<evidence type="ECO:0000256" key="26">
    <source>
        <dbReference type="SAM" id="Phobius"/>
    </source>
</evidence>
<evidence type="ECO:0000256" key="6">
    <source>
        <dbReference type="ARBA" id="ARBA00022475"/>
    </source>
</evidence>
<evidence type="ECO:0000259" key="28">
    <source>
        <dbReference type="PROSITE" id="PS51699"/>
    </source>
</evidence>
<feature type="transmembrane region" description="Helical" evidence="26">
    <location>
        <begin position="527"/>
        <end position="551"/>
    </location>
</feature>
<dbReference type="GO" id="GO:0005509">
    <property type="term" value="F:calcium ion binding"/>
    <property type="evidence" value="ECO:0007669"/>
    <property type="project" value="InterPro"/>
</dbReference>
<dbReference type="InterPro" id="IPR015919">
    <property type="entry name" value="Cadherin-like_sf"/>
</dbReference>
<keyword evidence="11 27" id="KW-0732">Signal</keyword>
<dbReference type="AlphaFoldDB" id="A0A0H5S3V8"/>
<evidence type="ECO:0000256" key="13">
    <source>
        <dbReference type="ARBA" id="ARBA00023018"/>
    </source>
</evidence>
<dbReference type="SMART" id="SM00736">
    <property type="entry name" value="CADG"/>
    <property type="match status" value="1"/>
</dbReference>
<evidence type="ECO:0000313" key="29">
    <source>
        <dbReference type="EMBL" id="CRZ23395.1"/>
    </source>
</evidence>
<keyword evidence="8" id="KW-0964">Secreted</keyword>
<dbReference type="Gene3D" id="2.60.40.10">
    <property type="entry name" value="Immunoglobulins"/>
    <property type="match status" value="1"/>
</dbReference>
<dbReference type="GO" id="GO:0005654">
    <property type="term" value="C:nucleoplasm"/>
    <property type="evidence" value="ECO:0007669"/>
    <property type="project" value="UniProtKB-SubCell"/>
</dbReference>
<keyword evidence="17" id="KW-0539">Nucleus</keyword>
<organism evidence="29">
    <name type="scientific">Brugia malayi</name>
    <name type="common">Filarial nematode worm</name>
    <dbReference type="NCBI Taxonomy" id="6279"/>
    <lineage>
        <taxon>Eukaryota</taxon>
        <taxon>Metazoa</taxon>
        <taxon>Ecdysozoa</taxon>
        <taxon>Nematoda</taxon>
        <taxon>Chromadorea</taxon>
        <taxon>Rhabditida</taxon>
        <taxon>Spirurina</taxon>
        <taxon>Spiruromorpha</taxon>
        <taxon>Filarioidea</taxon>
        <taxon>Onchocercidae</taxon>
        <taxon>Brugia</taxon>
    </lineage>
</organism>
<evidence type="ECO:0000256" key="23">
    <source>
        <dbReference type="ARBA" id="ARBA00031034"/>
    </source>
</evidence>
<dbReference type="GO" id="GO:0048846">
    <property type="term" value="P:axon extension involved in axon guidance"/>
    <property type="evidence" value="ECO:0007669"/>
    <property type="project" value="EnsemblMetazoa"/>
</dbReference>
<dbReference type="InterPro" id="IPR008465">
    <property type="entry name" value="DAG1_C"/>
</dbReference>
<dbReference type="GO" id="GO:0040017">
    <property type="term" value="P:positive regulation of locomotion"/>
    <property type="evidence" value="ECO:0007669"/>
    <property type="project" value="EnsemblMetazoa"/>
</dbReference>
<evidence type="ECO:0000256" key="20">
    <source>
        <dbReference type="ARBA" id="ARBA00024991"/>
    </source>
</evidence>
<evidence type="ECO:0000256" key="22">
    <source>
        <dbReference type="ARBA" id="ARBA00030092"/>
    </source>
</evidence>
<comment type="subcellular location">
    <subcellularLocation>
        <location evidence="1">Cell membrane</location>
        <location evidence="1">Sarcolemma</location>
    </subcellularLocation>
    <subcellularLocation>
        <location evidence="4">Cell membrane</location>
        <topology evidence="4">Single-pass type I membrane protein</topology>
    </subcellularLocation>
    <subcellularLocation>
        <location evidence="3">Cytoplasm</location>
        <location evidence="3">Cytoskeleton</location>
    </subcellularLocation>
    <subcellularLocation>
        <location evidence="5">Nucleus</location>
        <location evidence="5">Nucleoplasm</location>
    </subcellularLocation>
    <subcellularLocation>
        <location evidence="24">Postsynaptic cell membrane</location>
    </subcellularLocation>
    <subcellularLocation>
        <location evidence="2">Secreted</location>
        <location evidence="2">Extracellular space</location>
    </subcellularLocation>
</comment>
<keyword evidence="18" id="KW-0628">Postsynaptic cell membrane</keyword>
<dbReference type="InterPro" id="IPR027468">
    <property type="entry name" value="Alpha-dystroglycan_domain_2"/>
</dbReference>
<reference evidence="29" key="1">
    <citation type="journal article" date="2007" name="Science">
        <title>Draft genome of the filarial nematode parasite Brugia malayi.</title>
        <authorList>
            <person name="Ghedin E."/>
            <person name="Wang S."/>
            <person name="Spiro D."/>
            <person name="Caler E."/>
            <person name="Zhao Q."/>
            <person name="Crabtree J."/>
            <person name="Allen J.E."/>
            <person name="Delcher A.L."/>
            <person name="Guiliano D.B."/>
            <person name="Miranda-Saavedra D."/>
            <person name="Angiuoli S.V."/>
            <person name="Creasy T."/>
            <person name="Amedeo P."/>
            <person name="Haas B."/>
            <person name="El-Sayed N.M."/>
            <person name="Wortman J.R."/>
            <person name="Feldblyum T."/>
            <person name="Tallon L."/>
            <person name="Schatz M."/>
            <person name="Shumway M."/>
            <person name="Koo H."/>
            <person name="Salzberg S.L."/>
            <person name="Schobel S."/>
            <person name="Pertea M."/>
            <person name="Pop M."/>
            <person name="White O."/>
            <person name="Barton G.J."/>
            <person name="Carlow C.K."/>
            <person name="Crawford M.J."/>
            <person name="Daub J."/>
            <person name="Dimmic M.W."/>
            <person name="Estes C.F."/>
            <person name="Foster J.M."/>
            <person name="Ganatra M."/>
            <person name="Gregory W.F."/>
            <person name="Johnson N.M."/>
            <person name="Jin J."/>
            <person name="Komuniecki R."/>
            <person name="Korf I."/>
            <person name="Kumar S."/>
            <person name="Laney S."/>
            <person name="Li B.W."/>
            <person name="Li W."/>
            <person name="Lindblom T.H."/>
            <person name="Lustigman S."/>
            <person name="Ma D."/>
            <person name="Maina C.V."/>
            <person name="Martin D.M."/>
            <person name="McCarter J.P."/>
            <person name="McReynolds L."/>
            <person name="Mitreva M."/>
            <person name="Nutman T.B."/>
            <person name="Parkinson J."/>
            <person name="Peregrin-Alvarez J.M."/>
            <person name="Poole C."/>
            <person name="Ren Q."/>
            <person name="Saunders L."/>
            <person name="Sluder A.E."/>
            <person name="Smith K."/>
            <person name="Stanke M."/>
            <person name="Unnasch T.R."/>
            <person name="Ware J."/>
            <person name="Wei A.D."/>
            <person name="Weil G."/>
            <person name="Williams D.J."/>
            <person name="Zhang Y."/>
            <person name="Williams S.A."/>
            <person name="Fraser-Liggett C."/>
            <person name="Slatko B."/>
            <person name="Blaxter M.L."/>
            <person name="Scott A.L."/>
        </authorList>
    </citation>
    <scope>NUCLEOTIDE SEQUENCE</scope>
    <source>
        <strain evidence="29">FR3</strain>
    </source>
</reference>
<name>A0A0H5S3V8_BRUMA</name>
<evidence type="ECO:0000256" key="24">
    <source>
        <dbReference type="ARBA" id="ARBA00034100"/>
    </source>
</evidence>
<evidence type="ECO:0000256" key="5">
    <source>
        <dbReference type="ARBA" id="ARBA00004642"/>
    </source>
</evidence>
<dbReference type="GO" id="GO:0005576">
    <property type="term" value="C:extracellular region"/>
    <property type="evidence" value="ECO:0007669"/>
    <property type="project" value="UniProtKB-SubCell"/>
</dbReference>
<feature type="region of interest" description="Disordered" evidence="25">
    <location>
        <begin position="259"/>
        <end position="281"/>
    </location>
</feature>
<gene>
    <name evidence="29" type="primary">Bma-dgn-1</name>
    <name evidence="30" type="ORF">Bm5877</name>
    <name evidence="29" type="ORF">BM_Bm5877</name>
</gene>
<dbReference type="GO" id="GO:0040039">
    <property type="term" value="P:inductive cell migration"/>
    <property type="evidence" value="ECO:0007669"/>
    <property type="project" value="EnsemblMetazoa"/>
</dbReference>
<feature type="compositionally biased region" description="Polar residues" evidence="25">
    <location>
        <begin position="615"/>
        <end position="630"/>
    </location>
</feature>
<dbReference type="GO" id="GO:0043236">
    <property type="term" value="F:laminin binding"/>
    <property type="evidence" value="ECO:0007669"/>
    <property type="project" value="TreeGrafter"/>
</dbReference>
<keyword evidence="9" id="KW-0597">Phosphoprotein</keyword>
<keyword evidence="6" id="KW-1003">Cell membrane</keyword>
<keyword evidence="15" id="KW-0325">Glycoprotein</keyword>
<feature type="chain" id="PRO_5013453205" description="Dystroglycan 1" evidence="27">
    <location>
        <begin position="26"/>
        <end position="638"/>
    </location>
</feature>
<feature type="signal peptide" evidence="27">
    <location>
        <begin position="1"/>
        <end position="25"/>
    </location>
</feature>
<evidence type="ECO:0000256" key="3">
    <source>
        <dbReference type="ARBA" id="ARBA00004245"/>
    </source>
</evidence>
<dbReference type="OMA" id="RGMMCEY"/>
<evidence type="ECO:0000256" key="4">
    <source>
        <dbReference type="ARBA" id="ARBA00004251"/>
    </source>
</evidence>
<keyword evidence="16" id="KW-0206">Cytoskeleton</keyword>
<sequence length="638" mass="72603">MRRDSKMECFKSMLILFICITSTAAQIPEIVELVVGQPFYYAFQIDSNVLDVQDASGEELPTWLIWKRNERWILEGVPQPTDAGKTFLRITNGQTNDVMEISVKEEIVNPCGVERNILWMEIAFDTSLSSLSIADQLDLVNIVSKFFNINSSSLRIYSNKYKEEVGRSEVVESGMQNKPKNDSVTIMWKVSCEEIDEDAIDVLEKMLTFDESDALAMSRQKLFGWELRKGTLLPRKQRNHIAGTNILSQLSGFVTNEPYSEATTSKTTARLSRSTKKDDRPPVRLHSLQTFTCRRGMMCEYTIPRETFIDVEDGDTRSLTLSVYPIVADNNWLTLDRKNKQILHGISLNTGDFEFRLEARDSSNQMTSAPFRVTVVPELPTNHLFILDVDHSSERLAKDPDILCAFAEKLANSLGDRFPKNLVIKKIEAIDSVRRQSRVMFSNSSLSYKYCQKKAIEAIKHIMLTRRRDRIRAEFVRAMDSRFHVRNVKLELRGSCIEEMPTSRLPTNVSLFSTTVSPNYDTSSVQLWLPVALIAFLKFFLATLALICCLIKRKKAKAVQSEYISKGLPVVFPEEIPQADETATVSTPMLVKEERPPLIISQHENPLYKPPPPLSTASSPRPRNAFTNQRQPPPYVPP</sequence>
<keyword evidence="13" id="KW-0770">Synapse</keyword>
<evidence type="ECO:0000256" key="10">
    <source>
        <dbReference type="ARBA" id="ARBA00022692"/>
    </source>
</evidence>
<evidence type="ECO:0000256" key="19">
    <source>
        <dbReference type="ARBA" id="ARBA00023567"/>
    </source>
</evidence>
<proteinExistence type="predicted"/>
<keyword evidence="7" id="KW-0963">Cytoplasm</keyword>
<dbReference type="GO" id="GO:0002009">
    <property type="term" value="P:morphogenesis of an epithelium"/>
    <property type="evidence" value="ECO:0007669"/>
    <property type="project" value="EnsemblMetazoa"/>
</dbReference>
<evidence type="ECO:0000313" key="30">
    <source>
        <dbReference type="WormBase" id="Bm5877"/>
    </source>
</evidence>
<dbReference type="InterPro" id="IPR030398">
    <property type="entry name" value="SEA_DG_dom"/>
</dbReference>